<reference evidence="4" key="2">
    <citation type="submission" date="2020-10" db="EMBL/GenBank/DDBJ databases">
        <authorList>
            <person name="Palmer J.M."/>
        </authorList>
    </citation>
    <scope>NUCLEOTIDE SEQUENCE</scope>
    <source>
        <strain evidence="4">UCD 2041</strain>
    </source>
</reference>
<reference evidence="3 5" key="1">
    <citation type="journal article" date="2020" name="Appl. Microbiol. Biotechnol.">
        <title>Targeted gene deletion in Brettanomyces bruxellensis with an expression-free CRISPR-Cas9 system.</title>
        <authorList>
            <person name="Varela C."/>
            <person name="Bartel C."/>
            <person name="Onetto C."/>
            <person name="Borneman A."/>
        </authorList>
    </citation>
    <scope>NUCLEOTIDE SEQUENCE [LARGE SCALE GENOMIC DNA]</scope>
    <source>
        <strain evidence="3 5">AWRI1613</strain>
    </source>
</reference>
<feature type="coiled-coil region" evidence="1">
    <location>
        <begin position="142"/>
        <end position="183"/>
    </location>
</feature>
<dbReference type="EMBL" id="JABCYN010000030">
    <property type="protein sequence ID" value="KAF6009687.1"/>
    <property type="molecule type" value="Genomic_DNA"/>
</dbReference>
<accession>A0A8H6ERI5</accession>
<evidence type="ECO:0000313" key="3">
    <source>
        <dbReference type="EMBL" id="KAF6009687.1"/>
    </source>
</evidence>
<dbReference type="OrthoDB" id="10349285at2759"/>
<dbReference type="KEGG" id="bbrx:BRETT_004216"/>
<evidence type="ECO:0000256" key="2">
    <source>
        <dbReference type="SAM" id="MobiDB-lite"/>
    </source>
</evidence>
<keyword evidence="1" id="KW-0175">Coiled coil</keyword>
<name>A0A8H6ERI5_DEKBR</name>
<reference evidence="4" key="3">
    <citation type="journal article" name="BMC Genomics">
        <title>New genome assemblies reveal patterns of domestication and adaptation across Brettanomyces (Dekkera) species.</title>
        <authorList>
            <person name="Roach M.J."/>
            <person name="Borneman A.R."/>
        </authorList>
    </citation>
    <scope>NUCLEOTIDE SEQUENCE</scope>
    <source>
        <strain evidence="4">UCD 2041</strain>
    </source>
</reference>
<dbReference type="Proteomes" id="UP000568158">
    <property type="component" value="Unassembled WGS sequence"/>
</dbReference>
<evidence type="ECO:0000256" key="1">
    <source>
        <dbReference type="SAM" id="Coils"/>
    </source>
</evidence>
<organism evidence="3 5">
    <name type="scientific">Dekkera bruxellensis</name>
    <name type="common">Brettanomyces custersii</name>
    <dbReference type="NCBI Taxonomy" id="5007"/>
    <lineage>
        <taxon>Eukaryota</taxon>
        <taxon>Fungi</taxon>
        <taxon>Dikarya</taxon>
        <taxon>Ascomycota</taxon>
        <taxon>Saccharomycotina</taxon>
        <taxon>Pichiomycetes</taxon>
        <taxon>Pichiales</taxon>
        <taxon>Pichiaceae</taxon>
        <taxon>Brettanomyces</taxon>
    </lineage>
</organism>
<dbReference type="GeneID" id="64576139"/>
<protein>
    <submittedName>
        <fullName evidence="3">Uncharacterized protein</fullName>
    </submittedName>
</protein>
<feature type="region of interest" description="Disordered" evidence="2">
    <location>
        <begin position="29"/>
        <end position="51"/>
    </location>
</feature>
<evidence type="ECO:0000313" key="4">
    <source>
        <dbReference type="EMBL" id="QOU18995.1"/>
    </source>
</evidence>
<gene>
    <name evidence="4" type="ORF">BRETT_004216</name>
    <name evidence="3" type="ORF">HII12_003233</name>
</gene>
<proteinExistence type="predicted"/>
<dbReference type="Proteomes" id="UP000663131">
    <property type="component" value="Chromosome 5"/>
</dbReference>
<evidence type="ECO:0000313" key="5">
    <source>
        <dbReference type="Proteomes" id="UP000568158"/>
    </source>
</evidence>
<dbReference type="AlphaFoldDB" id="A0A8H6ERI5"/>
<dbReference type="RefSeq" id="XP_041135488.1">
    <property type="nucleotide sequence ID" value="XM_041282712.1"/>
</dbReference>
<sequence length="252" mass="29701">MDCSVNSSANSSDPEVEYEPLSLKWVQQTYGLPKPPDKSTESQQKSVKSKANKKIELELKDMSDQSQLDSILEPTANVQGYHLKRLKNMRQEFEHIKKLGRGNFKIRDLEILIKKWFLELDRITESQNLQAELLEENIRDLYQLYLKNLENEKQVVEQYRRTVVLLNKRLDRKTRIIAKLREDKMMLQQWISSTYKAISIFTKDAESSYSFGIDHVVKVSRKPSMPKIRNIQTHLLYLLQKYLSSTEKMDDE</sequence>
<dbReference type="EMBL" id="CP063133">
    <property type="protein sequence ID" value="QOU18995.1"/>
    <property type="molecule type" value="Genomic_DNA"/>
</dbReference>